<name>A0A6C2C2Y4_9LACO</name>
<evidence type="ECO:0000313" key="3">
    <source>
        <dbReference type="Proteomes" id="UP000371977"/>
    </source>
</evidence>
<keyword evidence="1" id="KW-0812">Transmembrane</keyword>
<dbReference type="RefSeq" id="WP_148623293.1">
    <property type="nucleotide sequence ID" value="NZ_SDGZ01000023.1"/>
</dbReference>
<dbReference type="OrthoDB" id="2249586at2"/>
<reference evidence="2 3" key="1">
    <citation type="submission" date="2019-01" db="EMBL/GenBank/DDBJ databases">
        <title>Weissella sp. nov., a novel lactic acid bacterium isolated from animal feces.</title>
        <authorList>
            <person name="Wang L.-T."/>
        </authorList>
    </citation>
    <scope>NUCLEOTIDE SEQUENCE [LARGE SCALE GENOMIC DNA]</scope>
    <source>
        <strain evidence="2 3">8H-2</strain>
    </source>
</reference>
<keyword evidence="1" id="KW-1133">Transmembrane helix</keyword>
<accession>A0A6C2C2Y4</accession>
<feature type="transmembrane region" description="Helical" evidence="1">
    <location>
        <begin position="7"/>
        <end position="26"/>
    </location>
</feature>
<keyword evidence="1" id="KW-0472">Membrane</keyword>
<feature type="transmembrane region" description="Helical" evidence="1">
    <location>
        <begin position="54"/>
        <end position="75"/>
    </location>
</feature>
<dbReference type="NCBIfam" id="NF033218">
    <property type="entry name" value="anchor_AmaP"/>
    <property type="match status" value="1"/>
</dbReference>
<evidence type="ECO:0000313" key="2">
    <source>
        <dbReference type="EMBL" id="TYC48152.1"/>
    </source>
</evidence>
<proteinExistence type="predicted"/>
<organism evidence="2 3">
    <name type="scientific">Weissella muntiaci</name>
    <dbReference type="NCBI Taxonomy" id="2508881"/>
    <lineage>
        <taxon>Bacteria</taxon>
        <taxon>Bacillati</taxon>
        <taxon>Bacillota</taxon>
        <taxon>Bacilli</taxon>
        <taxon>Lactobacillales</taxon>
        <taxon>Lactobacillaceae</taxon>
        <taxon>Weissella</taxon>
    </lineage>
</organism>
<keyword evidence="3" id="KW-1185">Reference proteome</keyword>
<sequence length="186" mass="20926">MRRWQKFILGLLILLYVLPIVVIIWFPESQKIGHQIDAWLVQNNFGGVDVNTIVYYYAVVLAIILLGGLIILMFWPRKKNDLVLEQSTSGTLSLDNRGITAFVNRALSGEGLENINVKVTNHPKRISLTVTASAPYRSAVIGQLDRIKAKLDRNLEELLRETNISTIKTKIVVGQSSKNKSNTRVI</sequence>
<gene>
    <name evidence="2" type="primary">amaP</name>
    <name evidence="2" type="ORF">ESZ50_09225</name>
</gene>
<protein>
    <submittedName>
        <fullName evidence="2">Alkaline shock response membrane anchor protein AmaP</fullName>
    </submittedName>
</protein>
<dbReference type="Proteomes" id="UP000371977">
    <property type="component" value="Unassembled WGS sequence"/>
</dbReference>
<comment type="caution">
    <text evidence="2">The sequence shown here is derived from an EMBL/GenBank/DDBJ whole genome shotgun (WGS) entry which is preliminary data.</text>
</comment>
<evidence type="ECO:0000256" key="1">
    <source>
        <dbReference type="SAM" id="Phobius"/>
    </source>
</evidence>
<dbReference type="AlphaFoldDB" id="A0A6C2C2Y4"/>
<dbReference type="EMBL" id="SDGZ01000023">
    <property type="protein sequence ID" value="TYC48152.1"/>
    <property type="molecule type" value="Genomic_DNA"/>
</dbReference>